<evidence type="ECO:0000313" key="4">
    <source>
        <dbReference type="EMBL" id="MCY6371962.1"/>
    </source>
</evidence>
<dbReference type="Gene3D" id="3.60.40.10">
    <property type="entry name" value="PPM-type phosphatase domain"/>
    <property type="match status" value="1"/>
</dbReference>
<evidence type="ECO:0000256" key="2">
    <source>
        <dbReference type="SAM" id="Phobius"/>
    </source>
</evidence>
<dbReference type="InterPro" id="IPR045768">
    <property type="entry name" value="SpoIIE_N"/>
</dbReference>
<keyword evidence="5" id="KW-1185">Reference proteome</keyword>
<feature type="transmembrane region" description="Helical" evidence="2">
    <location>
        <begin position="188"/>
        <end position="209"/>
    </location>
</feature>
<gene>
    <name evidence="4" type="primary">spoIIE</name>
    <name evidence="4" type="ORF">OXH55_15060</name>
</gene>
<evidence type="ECO:0000256" key="1">
    <source>
        <dbReference type="ARBA" id="ARBA00022801"/>
    </source>
</evidence>
<keyword evidence="1 4" id="KW-0378">Hydrolase</keyword>
<dbReference type="RefSeq" id="WP_268050873.1">
    <property type="nucleotide sequence ID" value="NZ_JAPQES010000006.1"/>
</dbReference>
<feature type="transmembrane region" description="Helical" evidence="2">
    <location>
        <begin position="31"/>
        <end position="49"/>
    </location>
</feature>
<name>A0ABT4CSD5_9CLOT</name>
<sequence>MQYGADIFPYKRFKKASKDKKDKKKIETTELLRGLIYFMVSVLISRVLLLNVENSMAPFGVAFLIAMSLYKEESSFISTACGTLAGYISIYSKINNLPGYLIVIGTITISAYMLEGKAKKVRLSVVFSIIFAELIASEFLIRSLTIKVAFLSSFLQIICIIPLYFILERSIICIKKFRTKHLFSSEEIISMTIVFSLIISGTWGLNIASVSLRNILALTFILMVSYINGSTVGAASGIAVGAIIGISSNNLIIFVGVYGLCGLIAGIFKDIGKWISGFAYGITFFILMLYSNIGLEFKFIEILVAEIIFLVIPSKIYMKINLELDWEKKQEYLNKNSVDKIKNLLLKRLDNFSDVLYNMSDTLIDLADNDKLVMKNKSTGLIENLADRVCSNCSMNDTCWKKEAYYTYAAFGELIQNSEEGKKNKIPREIDRKCIKRSTLLKNTEDIVNSHIIKEMWRKRLSEGREILAGQIDGMANCLKEVMEEFNSDVKIDNEAEKRIRKILDNKSIKFNDIFCFRDKNDRLIIKMSLNSCGGTQLCVKKILPLMNEVSERLMCVSDEGCIIDPETGECTVTFEETPKFYAASYASRQCKNGEKYSGDSYNFGKTVDGGYMCVISDGMGSGPEAGRESKAAVEMMEKFTNAGLSKTTAINTVNTIMTLKFSEDEKFSTLDLYNLDLYSGNVSFMKVGAVASFIKSGNKVDVISSRSLPIGVLDKVDVDVINTKIKNGDVILMLSDGVLDYDINNAGKVEWVVDYLKESTTNNPKELVDGLIEKAKELSGGKVKDDMTAIVSKIYSLY</sequence>
<organism evidence="4 5">
    <name type="scientific">Clostridium ganghwense</name>
    <dbReference type="NCBI Taxonomy" id="312089"/>
    <lineage>
        <taxon>Bacteria</taxon>
        <taxon>Bacillati</taxon>
        <taxon>Bacillota</taxon>
        <taxon>Clostridia</taxon>
        <taxon>Eubacteriales</taxon>
        <taxon>Clostridiaceae</taxon>
        <taxon>Clostridium</taxon>
    </lineage>
</organism>
<dbReference type="GO" id="GO:0004722">
    <property type="term" value="F:protein serine/threonine phosphatase activity"/>
    <property type="evidence" value="ECO:0007669"/>
    <property type="project" value="UniProtKB-EC"/>
</dbReference>
<dbReference type="EC" id="3.1.3.16" evidence="4"/>
<feature type="domain" description="PPM-type phosphatase" evidence="3">
    <location>
        <begin position="576"/>
        <end position="795"/>
    </location>
</feature>
<dbReference type="EMBL" id="JAPQES010000006">
    <property type="protein sequence ID" value="MCY6371962.1"/>
    <property type="molecule type" value="Genomic_DNA"/>
</dbReference>
<dbReference type="NCBIfam" id="TIGR02865">
    <property type="entry name" value="spore_II_E"/>
    <property type="match status" value="1"/>
</dbReference>
<feature type="transmembrane region" description="Helical" evidence="2">
    <location>
        <begin position="148"/>
        <end position="167"/>
    </location>
</feature>
<keyword evidence="2" id="KW-0472">Membrane</keyword>
<feature type="transmembrane region" description="Helical" evidence="2">
    <location>
        <begin position="75"/>
        <end position="91"/>
    </location>
</feature>
<dbReference type="SUPFAM" id="SSF81606">
    <property type="entry name" value="PP2C-like"/>
    <property type="match status" value="1"/>
</dbReference>
<dbReference type="PANTHER" id="PTHR43156:SF2">
    <property type="entry name" value="STAGE II SPORULATION PROTEIN E"/>
    <property type="match status" value="1"/>
</dbReference>
<proteinExistence type="predicted"/>
<reference evidence="4" key="1">
    <citation type="submission" date="2022-12" db="EMBL/GenBank/DDBJ databases">
        <authorList>
            <person name="Wang J."/>
        </authorList>
    </citation>
    <scope>NUCLEOTIDE SEQUENCE</scope>
    <source>
        <strain evidence="4">HY-42-06</strain>
    </source>
</reference>
<dbReference type="InterPro" id="IPR001932">
    <property type="entry name" value="PPM-type_phosphatase-like_dom"/>
</dbReference>
<evidence type="ECO:0000259" key="3">
    <source>
        <dbReference type="SMART" id="SM00331"/>
    </source>
</evidence>
<feature type="transmembrane region" description="Helical" evidence="2">
    <location>
        <begin position="215"/>
        <end position="244"/>
    </location>
</feature>
<feature type="transmembrane region" description="Helical" evidence="2">
    <location>
        <begin position="274"/>
        <end position="292"/>
    </location>
</feature>
<evidence type="ECO:0000313" key="5">
    <source>
        <dbReference type="Proteomes" id="UP001079657"/>
    </source>
</evidence>
<dbReference type="Pfam" id="PF07228">
    <property type="entry name" value="SpoIIE"/>
    <property type="match status" value="1"/>
</dbReference>
<dbReference type="PANTHER" id="PTHR43156">
    <property type="entry name" value="STAGE II SPORULATION PROTEIN E-RELATED"/>
    <property type="match status" value="1"/>
</dbReference>
<dbReference type="InterPro" id="IPR036457">
    <property type="entry name" value="PPM-type-like_dom_sf"/>
</dbReference>
<dbReference type="InterPro" id="IPR052016">
    <property type="entry name" value="Bact_Sigma-Reg"/>
</dbReference>
<dbReference type="InterPro" id="IPR014221">
    <property type="entry name" value="SpoII_E"/>
</dbReference>
<comment type="caution">
    <text evidence="4">The sequence shown here is derived from an EMBL/GenBank/DDBJ whole genome shotgun (WGS) entry which is preliminary data.</text>
</comment>
<feature type="transmembrane region" description="Helical" evidence="2">
    <location>
        <begin position="121"/>
        <end position="142"/>
    </location>
</feature>
<protein>
    <submittedName>
        <fullName evidence="4">Stage II sporulation protein E</fullName>
        <ecNumber evidence="4">3.1.3.16</ecNumber>
    </submittedName>
</protein>
<dbReference type="Proteomes" id="UP001079657">
    <property type="component" value="Unassembled WGS sequence"/>
</dbReference>
<feature type="transmembrane region" description="Helical" evidence="2">
    <location>
        <begin position="97"/>
        <end position="114"/>
    </location>
</feature>
<feature type="transmembrane region" description="Helical" evidence="2">
    <location>
        <begin position="251"/>
        <end position="268"/>
    </location>
</feature>
<dbReference type="SMART" id="SM00331">
    <property type="entry name" value="PP2C_SIG"/>
    <property type="match status" value="1"/>
</dbReference>
<keyword evidence="2" id="KW-1133">Transmembrane helix</keyword>
<keyword evidence="2" id="KW-0812">Transmembrane</keyword>
<dbReference type="Pfam" id="PF19732">
    <property type="entry name" value="SpoIIE_N"/>
    <property type="match status" value="1"/>
</dbReference>
<accession>A0ABT4CSD5</accession>